<keyword evidence="6" id="KW-0479">Metal-binding</keyword>
<protein>
    <recommendedName>
        <fullName evidence="14">PAP-associated domain-containing protein</fullName>
    </recommendedName>
</protein>
<dbReference type="GO" id="GO:1990817">
    <property type="term" value="F:poly(A) RNA polymerase activity"/>
    <property type="evidence" value="ECO:0007669"/>
    <property type="project" value="TreeGrafter"/>
</dbReference>
<evidence type="ECO:0008006" key="14">
    <source>
        <dbReference type="Google" id="ProtNLM"/>
    </source>
</evidence>
<dbReference type="Proteomes" id="UP000827092">
    <property type="component" value="Unassembled WGS sequence"/>
</dbReference>
<keyword evidence="7" id="KW-0460">Magnesium</keyword>
<organism evidence="12 13">
    <name type="scientific">Oedothorax gibbosus</name>
    <dbReference type="NCBI Taxonomy" id="931172"/>
    <lineage>
        <taxon>Eukaryota</taxon>
        <taxon>Metazoa</taxon>
        <taxon>Ecdysozoa</taxon>
        <taxon>Arthropoda</taxon>
        <taxon>Chelicerata</taxon>
        <taxon>Arachnida</taxon>
        <taxon>Araneae</taxon>
        <taxon>Araneomorphae</taxon>
        <taxon>Entelegynae</taxon>
        <taxon>Araneoidea</taxon>
        <taxon>Linyphiidae</taxon>
        <taxon>Erigoninae</taxon>
        <taxon>Oedothorax</taxon>
    </lineage>
</organism>
<feature type="domain" description="PAP-associated" evidence="10">
    <location>
        <begin position="425"/>
        <end position="487"/>
    </location>
</feature>
<gene>
    <name evidence="12" type="ORF">JTE90_015783</name>
</gene>
<evidence type="ECO:0000256" key="7">
    <source>
        <dbReference type="ARBA" id="ARBA00022842"/>
    </source>
</evidence>
<evidence type="ECO:0000313" key="12">
    <source>
        <dbReference type="EMBL" id="KAG8200879.1"/>
    </source>
</evidence>
<keyword evidence="13" id="KW-1185">Reference proteome</keyword>
<dbReference type="Pfam" id="PF22600">
    <property type="entry name" value="MTPAP-like_central"/>
    <property type="match status" value="1"/>
</dbReference>
<keyword evidence="5" id="KW-0808">Transferase</keyword>
<reference evidence="12 13" key="1">
    <citation type="journal article" date="2022" name="Nat. Ecol. Evol.">
        <title>A masculinizing supergene underlies an exaggerated male reproductive morph in a spider.</title>
        <authorList>
            <person name="Hendrickx F."/>
            <person name="De Corte Z."/>
            <person name="Sonet G."/>
            <person name="Van Belleghem S.M."/>
            <person name="Kostlbacher S."/>
            <person name="Vangestel C."/>
        </authorList>
    </citation>
    <scope>NUCLEOTIDE SEQUENCE [LARGE SCALE GENOMIC DNA]</scope>
    <source>
        <strain evidence="12">W744_W776</strain>
    </source>
</reference>
<dbReference type="PANTHER" id="PTHR12271:SF40">
    <property type="entry name" value="POLY(A) RNA POLYMERASE GLD2"/>
    <property type="match status" value="1"/>
</dbReference>
<proteinExistence type="inferred from homology"/>
<dbReference type="Gene3D" id="3.30.460.10">
    <property type="entry name" value="Beta Polymerase, domain 2"/>
    <property type="match status" value="1"/>
</dbReference>
<feature type="domain" description="Poly(A) RNA polymerase mitochondrial-like central palm" evidence="11">
    <location>
        <begin position="203"/>
        <end position="338"/>
    </location>
</feature>
<evidence type="ECO:0000256" key="3">
    <source>
        <dbReference type="ARBA" id="ARBA00004496"/>
    </source>
</evidence>
<comment type="cofactor">
    <cofactor evidence="2">
        <name>Mg(2+)</name>
        <dbReference type="ChEBI" id="CHEBI:18420"/>
    </cofactor>
</comment>
<dbReference type="GO" id="GO:0031123">
    <property type="term" value="P:RNA 3'-end processing"/>
    <property type="evidence" value="ECO:0007669"/>
    <property type="project" value="TreeGrafter"/>
</dbReference>
<evidence type="ECO:0000313" key="13">
    <source>
        <dbReference type="Proteomes" id="UP000827092"/>
    </source>
</evidence>
<evidence type="ECO:0000259" key="10">
    <source>
        <dbReference type="Pfam" id="PF03828"/>
    </source>
</evidence>
<dbReference type="CDD" id="cd05402">
    <property type="entry name" value="NT_PAP_TUTase"/>
    <property type="match status" value="1"/>
</dbReference>
<comment type="subcellular location">
    <subcellularLocation>
        <location evidence="3">Cytoplasm</location>
    </subcellularLocation>
</comment>
<evidence type="ECO:0000256" key="6">
    <source>
        <dbReference type="ARBA" id="ARBA00022723"/>
    </source>
</evidence>
<evidence type="ECO:0000256" key="1">
    <source>
        <dbReference type="ARBA" id="ARBA00001936"/>
    </source>
</evidence>
<dbReference type="InterPro" id="IPR002058">
    <property type="entry name" value="PAP_assoc"/>
</dbReference>
<dbReference type="SUPFAM" id="SSF81631">
    <property type="entry name" value="PAP/OAS1 substrate-binding domain"/>
    <property type="match status" value="1"/>
</dbReference>
<accession>A0AAV6VVV2</accession>
<dbReference type="AlphaFoldDB" id="A0AAV6VVV2"/>
<dbReference type="GO" id="GO:0005737">
    <property type="term" value="C:cytoplasm"/>
    <property type="evidence" value="ECO:0007669"/>
    <property type="project" value="UniProtKB-SubCell"/>
</dbReference>
<evidence type="ECO:0000256" key="8">
    <source>
        <dbReference type="ARBA" id="ARBA00038491"/>
    </source>
</evidence>
<comment type="caution">
    <text evidence="12">The sequence shown here is derived from an EMBL/GenBank/DDBJ whole genome shotgun (WGS) entry which is preliminary data.</text>
</comment>
<comment type="similarity">
    <text evidence="8">Belongs to the DNA polymerase type-B-like family. GLD2 subfamily.</text>
</comment>
<feature type="compositionally biased region" description="Low complexity" evidence="9">
    <location>
        <begin position="107"/>
        <end position="129"/>
    </location>
</feature>
<feature type="compositionally biased region" description="Basic residues" evidence="9">
    <location>
        <begin position="163"/>
        <end position="172"/>
    </location>
</feature>
<feature type="region of interest" description="Disordered" evidence="9">
    <location>
        <begin position="103"/>
        <end position="188"/>
    </location>
</feature>
<evidence type="ECO:0000256" key="5">
    <source>
        <dbReference type="ARBA" id="ARBA00022679"/>
    </source>
</evidence>
<dbReference type="InterPro" id="IPR054708">
    <property type="entry name" value="MTPAP-like_central"/>
</dbReference>
<keyword evidence="4" id="KW-0963">Cytoplasm</keyword>
<comment type="cofactor">
    <cofactor evidence="1">
        <name>Mn(2+)</name>
        <dbReference type="ChEBI" id="CHEBI:29035"/>
    </cofactor>
</comment>
<name>A0AAV6VVV2_9ARAC</name>
<dbReference type="InterPro" id="IPR043519">
    <property type="entry name" value="NT_sf"/>
</dbReference>
<dbReference type="Gene3D" id="1.10.1410.10">
    <property type="match status" value="1"/>
</dbReference>
<sequence length="567" mass="64370">MYRNIYPAPWYVANQPGKTPFLITYADLSLVSVDQLATGPLLQPAVFAASQVSFDVPGMKRFPPVNMLMQGMESVNGYMPFLRRRNTSQPLLDRQLSKESLLESACGDSGVSSSRSSTPSSVDTSSGSGETKHLVPVQNVGPPEQLRPRRKFEHGNGSQGQNNHRHFQRNQKRLPGPKLPNGNIPFRKIPRTPKDDWYNVSLGVWDHYVKTRQKEDMYIKKMNLRNAVHSLLNQIFPDCGLRVVGSSVNGLGTNASDVDMCLILATPIEIDQQTEAMHLLQCAQRLLNHCSYVKSTDLITAKVPILKFTEKYNNIQVDLNINNTVGIANTQLLGAYSQMDWRVPPLVLVIKKWAQDCEINNAKDMTLSSYSLVLMVIHYLQCGCEPAVLPCLQRMQQSRRYDGDYWKWLIPYEDGLSFQSKNKQSLGSLLYEFFDYYTNKFDFSKDVISIRLGLKLPKQVAMNFRSAKNKRGHWKFICIEEPFNRTNTACAVYDEDSFNRITTAFKNTWLQLKNQKELASDSPELLFPSLALPLLEARQPPEEKAGNPARCIFCPLQLEIENAIEFI</sequence>
<dbReference type="GO" id="GO:0046872">
    <property type="term" value="F:metal ion binding"/>
    <property type="evidence" value="ECO:0007669"/>
    <property type="project" value="UniProtKB-KW"/>
</dbReference>
<evidence type="ECO:0000256" key="9">
    <source>
        <dbReference type="SAM" id="MobiDB-lite"/>
    </source>
</evidence>
<dbReference type="SUPFAM" id="SSF81301">
    <property type="entry name" value="Nucleotidyltransferase"/>
    <property type="match status" value="1"/>
</dbReference>
<evidence type="ECO:0000256" key="2">
    <source>
        <dbReference type="ARBA" id="ARBA00001946"/>
    </source>
</evidence>
<dbReference type="Pfam" id="PF03828">
    <property type="entry name" value="PAP_assoc"/>
    <property type="match status" value="1"/>
</dbReference>
<evidence type="ECO:0000256" key="4">
    <source>
        <dbReference type="ARBA" id="ARBA00022490"/>
    </source>
</evidence>
<dbReference type="PANTHER" id="PTHR12271">
    <property type="entry name" value="POLY A POLYMERASE CID PAP -RELATED"/>
    <property type="match status" value="1"/>
</dbReference>
<evidence type="ECO:0000259" key="11">
    <source>
        <dbReference type="Pfam" id="PF22600"/>
    </source>
</evidence>
<dbReference type="EMBL" id="JAFNEN010000012">
    <property type="protein sequence ID" value="KAG8200879.1"/>
    <property type="molecule type" value="Genomic_DNA"/>
</dbReference>